<gene>
    <name evidence="1" type="ORF">UFOPK1726_00436</name>
</gene>
<reference evidence="1" key="1">
    <citation type="submission" date="2020-05" db="EMBL/GenBank/DDBJ databases">
        <authorList>
            <person name="Chiriac C."/>
            <person name="Salcher M."/>
            <person name="Ghai R."/>
            <person name="Kavagutti S V."/>
        </authorList>
    </citation>
    <scope>NUCLEOTIDE SEQUENCE</scope>
</reference>
<name>A0A6J6ECK6_9ZZZZ</name>
<dbReference type="EMBL" id="CAEZTT010000035">
    <property type="protein sequence ID" value="CAB4573586.1"/>
    <property type="molecule type" value="Genomic_DNA"/>
</dbReference>
<proteinExistence type="predicted"/>
<protein>
    <submittedName>
        <fullName evidence="1">Unannotated protein</fullName>
    </submittedName>
</protein>
<evidence type="ECO:0000313" key="1">
    <source>
        <dbReference type="EMBL" id="CAB4573586.1"/>
    </source>
</evidence>
<accession>A0A6J6ECK6</accession>
<organism evidence="1">
    <name type="scientific">freshwater metagenome</name>
    <dbReference type="NCBI Taxonomy" id="449393"/>
    <lineage>
        <taxon>unclassified sequences</taxon>
        <taxon>metagenomes</taxon>
        <taxon>ecological metagenomes</taxon>
    </lineage>
</organism>
<dbReference type="AlphaFoldDB" id="A0A6J6ECK6"/>
<sequence>MRNMRDDEWRDRMKLRSCLDDARIKYLIPIAIRGWINLYLARVNEVAIIL</sequence>